<dbReference type="CDD" id="cd00093">
    <property type="entry name" value="HTH_XRE"/>
    <property type="match status" value="1"/>
</dbReference>
<evidence type="ECO:0000313" key="4">
    <source>
        <dbReference type="Proteomes" id="UP000823928"/>
    </source>
</evidence>
<dbReference type="GO" id="GO:0005829">
    <property type="term" value="C:cytosol"/>
    <property type="evidence" value="ECO:0007669"/>
    <property type="project" value="TreeGrafter"/>
</dbReference>
<dbReference type="SUPFAM" id="SSF47413">
    <property type="entry name" value="lambda repressor-like DNA-binding domains"/>
    <property type="match status" value="1"/>
</dbReference>
<accession>A0A9D1F267</accession>
<dbReference type="EMBL" id="DVIU01000275">
    <property type="protein sequence ID" value="HIS37602.1"/>
    <property type="molecule type" value="Genomic_DNA"/>
</dbReference>
<reference evidence="3" key="1">
    <citation type="submission" date="2020-10" db="EMBL/GenBank/DDBJ databases">
        <authorList>
            <person name="Gilroy R."/>
        </authorList>
    </citation>
    <scope>NUCLEOTIDE SEQUENCE</scope>
    <source>
        <strain evidence="3">6276</strain>
    </source>
</reference>
<gene>
    <name evidence="3" type="ORF">IAC10_13435</name>
</gene>
<dbReference type="GO" id="GO:0003677">
    <property type="term" value="F:DNA binding"/>
    <property type="evidence" value="ECO:0007669"/>
    <property type="project" value="UniProtKB-KW"/>
</dbReference>
<dbReference type="InterPro" id="IPR001387">
    <property type="entry name" value="Cro/C1-type_HTH"/>
</dbReference>
<evidence type="ECO:0000313" key="3">
    <source>
        <dbReference type="EMBL" id="HIS37602.1"/>
    </source>
</evidence>
<organism evidence="3 4">
    <name type="scientific">Candidatus Scatousia excrementigallinarum</name>
    <dbReference type="NCBI Taxonomy" id="2840935"/>
    <lineage>
        <taxon>Bacteria</taxon>
        <taxon>Candidatus Scatousia</taxon>
    </lineage>
</organism>
<dbReference type="PANTHER" id="PTHR46797:SF19">
    <property type="entry name" value="BLL2473 PROTEIN"/>
    <property type="match status" value="1"/>
</dbReference>
<dbReference type="PANTHER" id="PTHR46797">
    <property type="entry name" value="HTH-TYPE TRANSCRIPTIONAL REGULATOR"/>
    <property type="match status" value="1"/>
</dbReference>
<dbReference type="GO" id="GO:0003700">
    <property type="term" value="F:DNA-binding transcription factor activity"/>
    <property type="evidence" value="ECO:0007669"/>
    <property type="project" value="TreeGrafter"/>
</dbReference>
<comment type="caution">
    <text evidence="3">The sequence shown here is derived from an EMBL/GenBank/DDBJ whole genome shotgun (WGS) entry which is preliminary data.</text>
</comment>
<evidence type="ECO:0000256" key="1">
    <source>
        <dbReference type="ARBA" id="ARBA00023125"/>
    </source>
</evidence>
<evidence type="ECO:0000259" key="2">
    <source>
        <dbReference type="PROSITE" id="PS50943"/>
    </source>
</evidence>
<dbReference type="AlphaFoldDB" id="A0A9D1F267"/>
<name>A0A9D1F267_9BACT</name>
<dbReference type="Proteomes" id="UP000823928">
    <property type="component" value="Unassembled WGS sequence"/>
</dbReference>
<dbReference type="Gene3D" id="1.10.260.40">
    <property type="entry name" value="lambda repressor-like DNA-binding domains"/>
    <property type="match status" value="1"/>
</dbReference>
<dbReference type="PROSITE" id="PS50943">
    <property type="entry name" value="HTH_CROC1"/>
    <property type="match status" value="1"/>
</dbReference>
<dbReference type="SMART" id="SM00530">
    <property type="entry name" value="HTH_XRE"/>
    <property type="match status" value="1"/>
</dbReference>
<dbReference type="InterPro" id="IPR050807">
    <property type="entry name" value="TransReg_Diox_bact_type"/>
</dbReference>
<sequence>MQNDFGYILGSNIRAERLRRHYTQDKLAELLDMSINYVGKLERGTIIPSAFVIFKLSKILRVDINDFFKEIKY</sequence>
<proteinExistence type="predicted"/>
<dbReference type="Pfam" id="PF01381">
    <property type="entry name" value="HTH_3"/>
    <property type="match status" value="1"/>
</dbReference>
<keyword evidence="1" id="KW-0238">DNA-binding</keyword>
<reference evidence="3" key="2">
    <citation type="journal article" date="2021" name="PeerJ">
        <title>Extensive microbial diversity within the chicken gut microbiome revealed by metagenomics and culture.</title>
        <authorList>
            <person name="Gilroy R."/>
            <person name="Ravi A."/>
            <person name="Getino M."/>
            <person name="Pursley I."/>
            <person name="Horton D.L."/>
            <person name="Alikhan N.F."/>
            <person name="Baker D."/>
            <person name="Gharbi K."/>
            <person name="Hall N."/>
            <person name="Watson M."/>
            <person name="Adriaenssens E.M."/>
            <person name="Foster-Nyarko E."/>
            <person name="Jarju S."/>
            <person name="Secka A."/>
            <person name="Antonio M."/>
            <person name="Oren A."/>
            <person name="Chaudhuri R.R."/>
            <person name="La Ragione R."/>
            <person name="Hildebrand F."/>
            <person name="Pallen M.J."/>
        </authorList>
    </citation>
    <scope>NUCLEOTIDE SEQUENCE</scope>
    <source>
        <strain evidence="3">6276</strain>
    </source>
</reference>
<dbReference type="InterPro" id="IPR010982">
    <property type="entry name" value="Lambda_DNA-bd_dom_sf"/>
</dbReference>
<feature type="domain" description="HTH cro/C1-type" evidence="2">
    <location>
        <begin position="13"/>
        <end position="67"/>
    </location>
</feature>
<protein>
    <submittedName>
        <fullName evidence="3">Helix-turn-helix transcriptional regulator</fullName>
    </submittedName>
</protein>